<reference evidence="1" key="1">
    <citation type="submission" date="2020-11" db="EMBL/GenBank/DDBJ databases">
        <authorList>
            <person name="Davenport K.M."/>
            <person name="Bickhart D.M."/>
            <person name="Smith T.P.L."/>
            <person name="Murdoch B.M."/>
            <person name="Rosen B.D."/>
        </authorList>
    </citation>
    <scope>NUCLEOTIDE SEQUENCE [LARGE SCALE GENOMIC DNA]</scope>
    <source>
        <strain evidence="1">OAR_USU_Benz2616</strain>
    </source>
</reference>
<evidence type="ECO:0000313" key="1">
    <source>
        <dbReference type="Ensembl" id="ENSOARP00020054603.1"/>
    </source>
</evidence>
<accession>A0AC11E6C4</accession>
<reference evidence="1" key="2">
    <citation type="submission" date="2025-08" db="UniProtKB">
        <authorList>
            <consortium name="Ensembl"/>
        </authorList>
    </citation>
    <scope>IDENTIFICATION</scope>
</reference>
<reference evidence="1" key="3">
    <citation type="submission" date="2025-09" db="UniProtKB">
        <authorList>
            <consortium name="Ensembl"/>
        </authorList>
    </citation>
    <scope>IDENTIFICATION</scope>
</reference>
<protein>
    <submittedName>
        <fullName evidence="1">Uncharacterized protein</fullName>
    </submittedName>
</protein>
<name>A0AC11E6C4_SHEEP</name>
<sequence>MGDPILFFLAAVWLCQVAFCMVIQRQQLGLVVLLKHVVYGSPKIPILFLCVCGCVFLSQDPLTTVREQCEQLEKCVKARERLELCDERVSSRSQTEEDCTEELFDFLHARDHCVSPPKVRKGKAYSGQGRLGDDHLSFHPRGRTVLSILHT</sequence>
<dbReference type="Ensembl" id="ENSOART00020076548.1">
    <property type="protein sequence ID" value="ENSOARP00020054603.1"/>
    <property type="gene ID" value="ENSOARG00020000996.2"/>
</dbReference>
<organism evidence="1">
    <name type="scientific">Ovis aries</name>
    <name type="common">Sheep</name>
    <dbReference type="NCBI Taxonomy" id="9940"/>
    <lineage>
        <taxon>Eukaryota</taxon>
        <taxon>Metazoa</taxon>
        <taxon>Chordata</taxon>
        <taxon>Craniata</taxon>
        <taxon>Vertebrata</taxon>
        <taxon>Euteleostomi</taxon>
        <taxon>Mammalia</taxon>
        <taxon>Eutheria</taxon>
        <taxon>Laurasiatheria</taxon>
        <taxon>Artiodactyla</taxon>
        <taxon>Ruminantia</taxon>
        <taxon>Pecora</taxon>
        <taxon>Bovidae</taxon>
        <taxon>Caprinae</taxon>
        <taxon>Ovis</taxon>
    </lineage>
</organism>
<proteinExistence type="predicted"/>